<gene>
    <name evidence="2" type="ORF">A2856_02620</name>
</gene>
<reference evidence="2 3" key="1">
    <citation type="journal article" date="2016" name="Nat. Commun.">
        <title>Thousands of microbial genomes shed light on interconnected biogeochemical processes in an aquifer system.</title>
        <authorList>
            <person name="Anantharaman K."/>
            <person name="Brown C.T."/>
            <person name="Hug L.A."/>
            <person name="Sharon I."/>
            <person name="Castelle C.J."/>
            <person name="Probst A.J."/>
            <person name="Thomas B.C."/>
            <person name="Singh A."/>
            <person name="Wilkins M.J."/>
            <person name="Karaoz U."/>
            <person name="Brodie E.L."/>
            <person name="Williams K.H."/>
            <person name="Hubbard S.S."/>
            <person name="Banfield J.F."/>
        </authorList>
    </citation>
    <scope>NUCLEOTIDE SEQUENCE [LARGE SCALE GENOMIC DNA]</scope>
</reference>
<keyword evidence="1" id="KW-1133">Transmembrane helix</keyword>
<proteinExistence type="predicted"/>
<dbReference type="EMBL" id="MGDT01000007">
    <property type="protein sequence ID" value="OGL66558.1"/>
    <property type="molecule type" value="Genomic_DNA"/>
</dbReference>
<dbReference type="STRING" id="1802385.A2856_02620"/>
<protein>
    <submittedName>
        <fullName evidence="2">Uncharacterized protein</fullName>
    </submittedName>
</protein>
<sequence>MQKAQSSHALRVAGFFVILYALCLIWQMWSTDPAVQEFHLTSLKFLFPGFTGFTLPSIIVGALWSFAYGFVGSTVFHAFHGNGCVPKK</sequence>
<evidence type="ECO:0000313" key="2">
    <source>
        <dbReference type="EMBL" id="OGL66558.1"/>
    </source>
</evidence>
<evidence type="ECO:0000256" key="1">
    <source>
        <dbReference type="SAM" id="Phobius"/>
    </source>
</evidence>
<name>A0A1F7TLQ9_9BACT</name>
<keyword evidence="1" id="KW-0472">Membrane</keyword>
<evidence type="ECO:0000313" key="3">
    <source>
        <dbReference type="Proteomes" id="UP000177885"/>
    </source>
</evidence>
<accession>A0A1F7TLQ9</accession>
<organism evidence="2 3">
    <name type="scientific">Candidatus Uhrbacteria bacterium RIFCSPHIGHO2_01_FULL_63_20</name>
    <dbReference type="NCBI Taxonomy" id="1802385"/>
    <lineage>
        <taxon>Bacteria</taxon>
        <taxon>Candidatus Uhriibacteriota</taxon>
    </lineage>
</organism>
<keyword evidence="1" id="KW-0812">Transmembrane</keyword>
<dbReference type="AlphaFoldDB" id="A0A1F7TLQ9"/>
<feature type="transmembrane region" description="Helical" evidence="1">
    <location>
        <begin position="12"/>
        <end position="29"/>
    </location>
</feature>
<feature type="transmembrane region" description="Helical" evidence="1">
    <location>
        <begin position="49"/>
        <end position="71"/>
    </location>
</feature>
<comment type="caution">
    <text evidence="2">The sequence shown here is derived from an EMBL/GenBank/DDBJ whole genome shotgun (WGS) entry which is preliminary data.</text>
</comment>
<dbReference type="Proteomes" id="UP000177885">
    <property type="component" value="Unassembled WGS sequence"/>
</dbReference>